<dbReference type="Gene3D" id="3.30.40.10">
    <property type="entry name" value="Zinc/RING finger domain, C3HC4 (zinc finger)"/>
    <property type="match status" value="1"/>
</dbReference>
<dbReference type="InterPro" id="IPR011011">
    <property type="entry name" value="Znf_FYVE_PHD"/>
</dbReference>
<dbReference type="InterPro" id="IPR013083">
    <property type="entry name" value="Znf_RING/FYVE/PHD"/>
</dbReference>
<dbReference type="InParanoid" id="A0A0D2A1Q5"/>
<dbReference type="Proteomes" id="UP000053259">
    <property type="component" value="Unassembled WGS sequence"/>
</dbReference>
<keyword evidence="5" id="KW-0469">Meiosis</keyword>
<dbReference type="PROSITE" id="PS50815">
    <property type="entry name" value="HORMA"/>
    <property type="match status" value="1"/>
</dbReference>
<dbReference type="PANTHER" id="PTHR48225:SF7">
    <property type="entry name" value="MEIOSIS-SPECIFIC PROTEIN HOP1"/>
    <property type="match status" value="1"/>
</dbReference>
<dbReference type="EMBL" id="KN847561">
    <property type="protein sequence ID" value="KIW00663.1"/>
    <property type="molecule type" value="Genomic_DNA"/>
</dbReference>
<dbReference type="VEuPathDB" id="FungiDB:PV09_07850"/>
<dbReference type="InterPro" id="IPR003511">
    <property type="entry name" value="HORMA_dom"/>
</dbReference>
<accession>A0A0D2A1Q5</accession>
<sequence length="719" mass="79525">MVSKQKVRQRIQARVDAKTKTVAATQKAQKITVQQSQALAQTFVHASFSAIAWMRDLVPSKCFVRKSEDDYLKLQGYKDFMETAQALASEGGQDPQRGGYDTIVRGKDEVADALLDQLQLGAFYALDQKILRAIVLTVGVEKDHPERILEAYTYTFTYRTSPQGTMELDDIAFSGTSEIVTFKETKHALTTLIRNVYMACKHRPMLPDDAYLTTRLIFNEDYDRNIRVPGFRTDKCDQLGLGCADGWVRKNSEAALLDANYHGVSLGISRLEPLPQSGVVDHSDTALPACRDLLYENISAAGTIDRCLDQRLDQRRQLHTTGSNAPNLRSSLGKNSKTLHDMQDNGNHDTANAISQTYSQASTQTREDMATREQLNGVINAPPVKPNSGDTQLLGDLIPKTELDASTLRIMAIEFDPVRLAELARSGGERSSKVIPRVRCECGIDARDGDMRTCCFCGTDQHISCYGYLGNDDHRTPTSHVCYTCLLDEEAALLEEIKDLAIQRKIASTLISRNCKTERQVAEVTQSGMQTAKAIIEQLVKAGYFVRSKKHGRSRLEVADGKRDALMQNLFDPAAKITHHLKIPPVLEMPNPGLSTQFLDPPTSSAVLGSNLRASKGYTSKKGKNPEKSRSANRNTNCRTKHLNAALDLPEDQSPLQANSGMSLYPNTPVNLCRKRRASVSNFTDETPFGKRTNIVIGATLALGRVDPFSSSAETDEEM</sequence>
<feature type="compositionally biased region" description="Polar residues" evidence="6">
    <location>
        <begin position="594"/>
        <end position="608"/>
    </location>
</feature>
<feature type="domain" description="HORMA" evidence="7">
    <location>
        <begin position="34"/>
        <end position="268"/>
    </location>
</feature>
<organism evidence="8 9">
    <name type="scientific">Verruconis gallopava</name>
    <dbReference type="NCBI Taxonomy" id="253628"/>
    <lineage>
        <taxon>Eukaryota</taxon>
        <taxon>Fungi</taxon>
        <taxon>Dikarya</taxon>
        <taxon>Ascomycota</taxon>
        <taxon>Pezizomycotina</taxon>
        <taxon>Dothideomycetes</taxon>
        <taxon>Pleosporomycetidae</taxon>
        <taxon>Venturiales</taxon>
        <taxon>Sympoventuriaceae</taxon>
        <taxon>Verruconis</taxon>
    </lineage>
</organism>
<gene>
    <name evidence="8" type="ORF">PV09_07850</name>
</gene>
<feature type="region of interest" description="Disordered" evidence="6">
    <location>
        <begin position="594"/>
        <end position="638"/>
    </location>
</feature>
<proteinExistence type="predicted"/>
<dbReference type="Gene3D" id="3.30.900.10">
    <property type="entry name" value="HORMA domain"/>
    <property type="match status" value="1"/>
</dbReference>
<evidence type="ECO:0000259" key="7">
    <source>
        <dbReference type="PROSITE" id="PS50815"/>
    </source>
</evidence>
<dbReference type="Pfam" id="PF02301">
    <property type="entry name" value="HORMA"/>
    <property type="match status" value="1"/>
</dbReference>
<dbReference type="RefSeq" id="XP_016210532.1">
    <property type="nucleotide sequence ID" value="XM_016361672.1"/>
</dbReference>
<keyword evidence="9" id="KW-1185">Reference proteome</keyword>
<comment type="subcellular location">
    <subcellularLocation>
        <location evidence="2">Chromosome</location>
    </subcellularLocation>
    <subcellularLocation>
        <location evidence="1">Nucleus</location>
    </subcellularLocation>
</comment>
<dbReference type="PANTHER" id="PTHR48225">
    <property type="entry name" value="HORMA DOMAIN-CONTAINING PROTEIN 1"/>
    <property type="match status" value="1"/>
</dbReference>
<evidence type="ECO:0000256" key="2">
    <source>
        <dbReference type="ARBA" id="ARBA00004286"/>
    </source>
</evidence>
<dbReference type="GO" id="GO:0005694">
    <property type="term" value="C:chromosome"/>
    <property type="evidence" value="ECO:0007669"/>
    <property type="project" value="UniProtKB-SubCell"/>
</dbReference>
<evidence type="ECO:0000256" key="5">
    <source>
        <dbReference type="ARBA" id="ARBA00023254"/>
    </source>
</evidence>
<dbReference type="STRING" id="253628.A0A0D2A1Q5"/>
<evidence type="ECO:0000256" key="6">
    <source>
        <dbReference type="SAM" id="MobiDB-lite"/>
    </source>
</evidence>
<dbReference type="GO" id="GO:0051598">
    <property type="term" value="P:meiotic recombination checkpoint signaling"/>
    <property type="evidence" value="ECO:0007669"/>
    <property type="project" value="TreeGrafter"/>
</dbReference>
<dbReference type="GO" id="GO:0007130">
    <property type="term" value="P:synaptonemal complex assembly"/>
    <property type="evidence" value="ECO:0007669"/>
    <property type="project" value="TreeGrafter"/>
</dbReference>
<evidence type="ECO:0000256" key="1">
    <source>
        <dbReference type="ARBA" id="ARBA00004123"/>
    </source>
</evidence>
<dbReference type="GO" id="GO:0005634">
    <property type="term" value="C:nucleus"/>
    <property type="evidence" value="ECO:0007669"/>
    <property type="project" value="UniProtKB-SubCell"/>
</dbReference>
<dbReference type="InterPro" id="IPR051294">
    <property type="entry name" value="HORMA_MeioticProgression"/>
</dbReference>
<dbReference type="GeneID" id="27315823"/>
<dbReference type="OrthoDB" id="1928087at2759"/>
<keyword evidence="3" id="KW-0158">Chromosome</keyword>
<evidence type="ECO:0000256" key="3">
    <source>
        <dbReference type="ARBA" id="ARBA00022454"/>
    </source>
</evidence>
<evidence type="ECO:0000256" key="4">
    <source>
        <dbReference type="ARBA" id="ARBA00023242"/>
    </source>
</evidence>
<protein>
    <recommendedName>
        <fullName evidence="7">HORMA domain-containing protein</fullName>
    </recommendedName>
</protein>
<evidence type="ECO:0000313" key="9">
    <source>
        <dbReference type="Proteomes" id="UP000053259"/>
    </source>
</evidence>
<dbReference type="HOGENOM" id="CLU_019753_0_0_1"/>
<name>A0A0D2A1Q5_9PEZI</name>
<evidence type="ECO:0000313" key="8">
    <source>
        <dbReference type="EMBL" id="KIW00663.1"/>
    </source>
</evidence>
<keyword evidence="4" id="KW-0539">Nucleus</keyword>
<dbReference type="InterPro" id="IPR036570">
    <property type="entry name" value="HORMA_dom_sf"/>
</dbReference>
<dbReference type="AlphaFoldDB" id="A0A0D2A1Q5"/>
<reference evidence="8 9" key="1">
    <citation type="submission" date="2015-01" db="EMBL/GenBank/DDBJ databases">
        <title>The Genome Sequence of Ochroconis gallopava CBS43764.</title>
        <authorList>
            <consortium name="The Broad Institute Genomics Platform"/>
            <person name="Cuomo C."/>
            <person name="de Hoog S."/>
            <person name="Gorbushina A."/>
            <person name="Stielow B."/>
            <person name="Teixiera M."/>
            <person name="Abouelleil A."/>
            <person name="Chapman S.B."/>
            <person name="Priest M."/>
            <person name="Young S.K."/>
            <person name="Wortman J."/>
            <person name="Nusbaum C."/>
            <person name="Birren B."/>
        </authorList>
    </citation>
    <scope>NUCLEOTIDE SEQUENCE [LARGE SCALE GENOMIC DNA]</scope>
    <source>
        <strain evidence="8 9">CBS 43764</strain>
    </source>
</reference>
<dbReference type="SUPFAM" id="SSF57903">
    <property type="entry name" value="FYVE/PHD zinc finger"/>
    <property type="match status" value="1"/>
</dbReference>